<evidence type="ECO:0000313" key="2">
    <source>
        <dbReference type="Proteomes" id="UP000036681"/>
    </source>
</evidence>
<accession>A0A0M3I3X2</accession>
<feature type="transmembrane region" description="Helical" evidence="1">
    <location>
        <begin position="82"/>
        <end position="103"/>
    </location>
</feature>
<keyword evidence="1" id="KW-1133">Transmembrane helix</keyword>
<protein>
    <submittedName>
        <fullName evidence="3">MARVEL domain-containing protein</fullName>
    </submittedName>
</protein>
<feature type="transmembrane region" description="Helical" evidence="1">
    <location>
        <begin position="49"/>
        <end position="76"/>
    </location>
</feature>
<feature type="transmembrane region" description="Helical" evidence="1">
    <location>
        <begin position="20"/>
        <end position="37"/>
    </location>
</feature>
<evidence type="ECO:0000256" key="1">
    <source>
        <dbReference type="SAM" id="Phobius"/>
    </source>
</evidence>
<keyword evidence="1" id="KW-0812">Transmembrane</keyword>
<feature type="transmembrane region" description="Helical" evidence="1">
    <location>
        <begin position="110"/>
        <end position="128"/>
    </location>
</feature>
<reference evidence="3" key="1">
    <citation type="submission" date="2017-02" db="UniProtKB">
        <authorList>
            <consortium name="WormBaseParasite"/>
        </authorList>
    </citation>
    <scope>IDENTIFICATION</scope>
</reference>
<dbReference type="Proteomes" id="UP000036681">
    <property type="component" value="Unplaced"/>
</dbReference>
<keyword evidence="1" id="KW-0472">Membrane</keyword>
<name>A0A0M3I3X2_ASCLU</name>
<dbReference type="WBParaSite" id="ALUE_0001139601-mRNA-1">
    <property type="protein sequence ID" value="ALUE_0001139601-mRNA-1"/>
    <property type="gene ID" value="ALUE_0001139601"/>
</dbReference>
<organism evidence="2 3">
    <name type="scientific">Ascaris lumbricoides</name>
    <name type="common">Giant roundworm</name>
    <dbReference type="NCBI Taxonomy" id="6252"/>
    <lineage>
        <taxon>Eukaryota</taxon>
        <taxon>Metazoa</taxon>
        <taxon>Ecdysozoa</taxon>
        <taxon>Nematoda</taxon>
        <taxon>Chromadorea</taxon>
        <taxon>Rhabditida</taxon>
        <taxon>Spirurina</taxon>
        <taxon>Ascaridomorpha</taxon>
        <taxon>Ascaridoidea</taxon>
        <taxon>Ascarididae</taxon>
        <taxon>Ascaris</taxon>
    </lineage>
</organism>
<keyword evidence="2" id="KW-1185">Reference proteome</keyword>
<proteinExistence type="predicted"/>
<evidence type="ECO:0000313" key="3">
    <source>
        <dbReference type="WBParaSite" id="ALUE_0001139601-mRNA-1"/>
    </source>
</evidence>
<dbReference type="AlphaFoldDB" id="A0A0M3I3X2"/>
<sequence length="139" mass="15515">MGDIGINTRYLSSNRGVLKIIQIVVGFIICSLLCASWHGGRSCFGEGRLGYCSGLNFVVLIINIVLFVINFLNILAWRLERVYSVVCTVLFLVASILIVWFIVEVNADRTSLIIAAICIIVEFFLFLWDVKILQGDAPN</sequence>